<evidence type="ECO:0000256" key="6">
    <source>
        <dbReference type="ARBA" id="ARBA00022842"/>
    </source>
</evidence>
<evidence type="ECO:0000256" key="3">
    <source>
        <dbReference type="ARBA" id="ARBA00005582"/>
    </source>
</evidence>
<feature type="region of interest" description="Disordered" evidence="9">
    <location>
        <begin position="1"/>
        <end position="31"/>
    </location>
</feature>
<dbReference type="Proteomes" id="UP001597286">
    <property type="component" value="Unassembled WGS sequence"/>
</dbReference>
<dbReference type="InterPro" id="IPR000086">
    <property type="entry name" value="NUDIX_hydrolase_dom"/>
</dbReference>
<evidence type="ECO:0000313" key="12">
    <source>
        <dbReference type="Proteomes" id="UP001597286"/>
    </source>
</evidence>
<keyword evidence="12" id="KW-1185">Reference proteome</keyword>
<reference evidence="12" key="1">
    <citation type="journal article" date="2019" name="Int. J. Syst. Evol. Microbiol.">
        <title>The Global Catalogue of Microorganisms (GCM) 10K type strain sequencing project: providing services to taxonomists for standard genome sequencing and annotation.</title>
        <authorList>
            <consortium name="The Broad Institute Genomics Platform"/>
            <consortium name="The Broad Institute Genome Sequencing Center for Infectious Disease"/>
            <person name="Wu L."/>
            <person name="Ma J."/>
        </authorList>
    </citation>
    <scope>NUCLEOTIDE SEQUENCE [LARGE SCALE GENOMIC DNA]</scope>
    <source>
        <strain evidence="12">DT72</strain>
    </source>
</reference>
<comment type="similarity">
    <text evidence="3 8">Belongs to the Nudix hydrolase family.</text>
</comment>
<evidence type="ECO:0000256" key="7">
    <source>
        <dbReference type="ARBA" id="ARBA00023211"/>
    </source>
</evidence>
<dbReference type="PANTHER" id="PTHR12992:SF11">
    <property type="entry name" value="MITOCHONDRIAL COENZYME A DIPHOSPHATASE NUDT8"/>
    <property type="match status" value="1"/>
</dbReference>
<evidence type="ECO:0000256" key="5">
    <source>
        <dbReference type="ARBA" id="ARBA00022801"/>
    </source>
</evidence>
<dbReference type="PRINTS" id="PR00502">
    <property type="entry name" value="NUDIXFAMILY"/>
</dbReference>
<evidence type="ECO:0000259" key="10">
    <source>
        <dbReference type="PROSITE" id="PS51462"/>
    </source>
</evidence>
<dbReference type="InterPro" id="IPR045121">
    <property type="entry name" value="CoAse"/>
</dbReference>
<dbReference type="InterPro" id="IPR020084">
    <property type="entry name" value="NUDIX_hydrolase_CS"/>
</dbReference>
<evidence type="ECO:0000256" key="1">
    <source>
        <dbReference type="ARBA" id="ARBA00001936"/>
    </source>
</evidence>
<dbReference type="PROSITE" id="PS00893">
    <property type="entry name" value="NUDIX_BOX"/>
    <property type="match status" value="1"/>
</dbReference>
<comment type="cofactor">
    <cofactor evidence="2">
        <name>Mg(2+)</name>
        <dbReference type="ChEBI" id="CHEBI:18420"/>
    </cofactor>
</comment>
<evidence type="ECO:0000256" key="8">
    <source>
        <dbReference type="RuleBase" id="RU003476"/>
    </source>
</evidence>
<dbReference type="CDD" id="cd03426">
    <property type="entry name" value="NUDIX_CoAse_Nudt7"/>
    <property type="match status" value="1"/>
</dbReference>
<keyword evidence="5 8" id="KW-0378">Hydrolase</keyword>
<dbReference type="GO" id="GO:0035539">
    <property type="term" value="F:8-oxo-7,8-dihydrodeoxyguanosine triphosphate pyrophosphatase activity"/>
    <property type="evidence" value="ECO:0007669"/>
    <property type="project" value="UniProtKB-EC"/>
</dbReference>
<evidence type="ECO:0000256" key="9">
    <source>
        <dbReference type="SAM" id="MobiDB-lite"/>
    </source>
</evidence>
<dbReference type="InterPro" id="IPR015797">
    <property type="entry name" value="NUDIX_hydrolase-like_dom_sf"/>
</dbReference>
<feature type="compositionally biased region" description="Pro residues" evidence="9">
    <location>
        <begin position="1"/>
        <end position="10"/>
    </location>
</feature>
<proteinExistence type="inferred from homology"/>
<keyword evidence="7" id="KW-0464">Manganese</keyword>
<feature type="domain" description="Nudix hydrolase" evidence="10">
    <location>
        <begin position="53"/>
        <end position="193"/>
    </location>
</feature>
<dbReference type="EMBL" id="JBHUFB010000012">
    <property type="protein sequence ID" value="MFD1813571.1"/>
    <property type="molecule type" value="Genomic_DNA"/>
</dbReference>
<comment type="caution">
    <text evidence="11">The sequence shown here is derived from an EMBL/GenBank/DDBJ whole genome shotgun (WGS) entry which is preliminary data.</text>
</comment>
<feature type="compositionally biased region" description="Basic and acidic residues" evidence="9">
    <location>
        <begin position="12"/>
        <end position="31"/>
    </location>
</feature>
<dbReference type="InterPro" id="IPR020476">
    <property type="entry name" value="Nudix_hydrolase"/>
</dbReference>
<comment type="cofactor">
    <cofactor evidence="1">
        <name>Mn(2+)</name>
        <dbReference type="ChEBI" id="CHEBI:29035"/>
    </cofactor>
</comment>
<evidence type="ECO:0000256" key="2">
    <source>
        <dbReference type="ARBA" id="ARBA00001946"/>
    </source>
</evidence>
<dbReference type="Gene3D" id="3.90.79.10">
    <property type="entry name" value="Nucleoside Triphosphate Pyrophosphohydrolase"/>
    <property type="match status" value="1"/>
</dbReference>
<keyword evidence="4" id="KW-0479">Metal-binding</keyword>
<gene>
    <name evidence="11" type="ORF">ACFSJG_15225</name>
</gene>
<dbReference type="RefSeq" id="WP_378486079.1">
    <property type="nucleotide sequence ID" value="NZ_JBHUFB010000012.1"/>
</dbReference>
<dbReference type="EC" id="3.6.1.55" evidence="11"/>
<name>A0ABW4P6B5_9NOCA</name>
<dbReference type="PROSITE" id="PS51462">
    <property type="entry name" value="NUDIX"/>
    <property type="match status" value="1"/>
</dbReference>
<protein>
    <submittedName>
        <fullName evidence="11">NUDIX hydrolase</fullName>
        <ecNumber evidence="11">3.6.1.55</ecNumber>
    </submittedName>
</protein>
<keyword evidence="6" id="KW-0460">Magnesium</keyword>
<dbReference type="PANTHER" id="PTHR12992">
    <property type="entry name" value="NUDIX HYDROLASE"/>
    <property type="match status" value="1"/>
</dbReference>
<sequence length="231" mass="24742">MAHDTPPAPDEPSTRDEDPTDRVPRRPGRRLERAECAARVAAFDRVAVPDTGTRRAAVALAVVTDDEGSRLLLTRRQPKMRAHAGQFALPGGSIDPGETPEAAAARELDEELGVRAGADAVLGLLDDYVTRSGFVITPVVVWLGAPDGPIVPNPAEVAMVFEVAVEEVDVDPLIQPVPGTPEGAPPFLRWPFRGGAMFAPTAALIHQFREVVLHGRPTRVAEYAQPDFAAK</sequence>
<evidence type="ECO:0000256" key="4">
    <source>
        <dbReference type="ARBA" id="ARBA00022723"/>
    </source>
</evidence>
<dbReference type="SUPFAM" id="SSF55811">
    <property type="entry name" value="Nudix"/>
    <property type="match status" value="1"/>
</dbReference>
<organism evidence="11 12">
    <name type="scientific">Rhodococcus gannanensis</name>
    <dbReference type="NCBI Taxonomy" id="1960308"/>
    <lineage>
        <taxon>Bacteria</taxon>
        <taxon>Bacillati</taxon>
        <taxon>Actinomycetota</taxon>
        <taxon>Actinomycetes</taxon>
        <taxon>Mycobacteriales</taxon>
        <taxon>Nocardiaceae</taxon>
        <taxon>Rhodococcus</taxon>
    </lineage>
</organism>
<dbReference type="Pfam" id="PF00293">
    <property type="entry name" value="NUDIX"/>
    <property type="match status" value="1"/>
</dbReference>
<evidence type="ECO:0000313" key="11">
    <source>
        <dbReference type="EMBL" id="MFD1813571.1"/>
    </source>
</evidence>
<accession>A0ABW4P6B5</accession>